<protein>
    <submittedName>
        <fullName evidence="6">NUDIX hydrolase domain-like protein</fullName>
    </submittedName>
</protein>
<dbReference type="AlphaFoldDB" id="A0AAD5JYI0"/>
<dbReference type="InterPro" id="IPR020084">
    <property type="entry name" value="NUDIX_hydrolase_CS"/>
</dbReference>
<dbReference type="PANTHER" id="PTHR12629">
    <property type="entry name" value="DIPHOSPHOINOSITOL POLYPHOSPHATE PHOSPHOHYDROLASE"/>
    <property type="match status" value="1"/>
</dbReference>
<accession>A0AAD5JYI0</accession>
<dbReference type="InterPro" id="IPR000086">
    <property type="entry name" value="NUDIX_hydrolase_dom"/>
</dbReference>
<dbReference type="GO" id="GO:0046872">
    <property type="term" value="F:metal ion binding"/>
    <property type="evidence" value="ECO:0007669"/>
    <property type="project" value="UniProtKB-KW"/>
</dbReference>
<dbReference type="InterPro" id="IPR047198">
    <property type="entry name" value="DDP-like_NUDIX"/>
</dbReference>
<comment type="caution">
    <text evidence="6">The sequence shown here is derived from an EMBL/GenBank/DDBJ whole genome shotgun (WGS) entry which is preliminary data.</text>
</comment>
<name>A0AAD5JYI0_9FUNG</name>
<organism evidence="6 7">
    <name type="scientific">Phascolomyces articulosus</name>
    <dbReference type="NCBI Taxonomy" id="60185"/>
    <lineage>
        <taxon>Eukaryota</taxon>
        <taxon>Fungi</taxon>
        <taxon>Fungi incertae sedis</taxon>
        <taxon>Mucoromycota</taxon>
        <taxon>Mucoromycotina</taxon>
        <taxon>Mucoromycetes</taxon>
        <taxon>Mucorales</taxon>
        <taxon>Lichtheimiaceae</taxon>
        <taxon>Phascolomyces</taxon>
    </lineage>
</organism>
<evidence type="ECO:0000256" key="2">
    <source>
        <dbReference type="ARBA" id="ARBA00022723"/>
    </source>
</evidence>
<evidence type="ECO:0000259" key="5">
    <source>
        <dbReference type="PROSITE" id="PS51462"/>
    </source>
</evidence>
<dbReference type="GO" id="GO:0016462">
    <property type="term" value="F:pyrophosphatase activity"/>
    <property type="evidence" value="ECO:0007669"/>
    <property type="project" value="InterPro"/>
</dbReference>
<dbReference type="GO" id="GO:0005634">
    <property type="term" value="C:nucleus"/>
    <property type="evidence" value="ECO:0007669"/>
    <property type="project" value="TreeGrafter"/>
</dbReference>
<dbReference type="CDD" id="cd04666">
    <property type="entry name" value="NUDIX_DIPP2_like_Nudt4"/>
    <property type="match status" value="1"/>
</dbReference>
<dbReference type="Pfam" id="PF00293">
    <property type="entry name" value="NUDIX"/>
    <property type="match status" value="1"/>
</dbReference>
<dbReference type="SUPFAM" id="SSF55811">
    <property type="entry name" value="Nudix"/>
    <property type="match status" value="1"/>
</dbReference>
<evidence type="ECO:0000256" key="4">
    <source>
        <dbReference type="ARBA" id="ARBA00022842"/>
    </source>
</evidence>
<dbReference type="Proteomes" id="UP001209540">
    <property type="component" value="Unassembled WGS sequence"/>
</dbReference>
<keyword evidence="2" id="KW-0479">Metal-binding</keyword>
<dbReference type="PANTHER" id="PTHR12629:SF0">
    <property type="entry name" value="DIPHOSPHOINOSITOL-POLYPHOSPHATE DIPHOSPHATASE"/>
    <property type="match status" value="1"/>
</dbReference>
<comment type="cofactor">
    <cofactor evidence="1">
        <name>Mg(2+)</name>
        <dbReference type="ChEBI" id="CHEBI:18420"/>
    </cofactor>
</comment>
<reference evidence="6" key="2">
    <citation type="submission" date="2023-02" db="EMBL/GenBank/DDBJ databases">
        <authorList>
            <consortium name="DOE Joint Genome Institute"/>
            <person name="Mondo S.J."/>
            <person name="Chang Y."/>
            <person name="Wang Y."/>
            <person name="Ahrendt S."/>
            <person name="Andreopoulos W."/>
            <person name="Barry K."/>
            <person name="Beard J."/>
            <person name="Benny G.L."/>
            <person name="Blankenship S."/>
            <person name="Bonito G."/>
            <person name="Cuomo C."/>
            <person name="Desiro A."/>
            <person name="Gervers K.A."/>
            <person name="Hundley H."/>
            <person name="Kuo A."/>
            <person name="LaButti K."/>
            <person name="Lang B.F."/>
            <person name="Lipzen A."/>
            <person name="O'Donnell K."/>
            <person name="Pangilinan J."/>
            <person name="Reynolds N."/>
            <person name="Sandor L."/>
            <person name="Smith M.W."/>
            <person name="Tsang A."/>
            <person name="Grigoriev I.V."/>
            <person name="Stajich J.E."/>
            <person name="Spatafora J.W."/>
        </authorList>
    </citation>
    <scope>NUCLEOTIDE SEQUENCE</scope>
    <source>
        <strain evidence="6">RSA 2281</strain>
    </source>
</reference>
<proteinExistence type="predicted"/>
<keyword evidence="7" id="KW-1185">Reference proteome</keyword>
<evidence type="ECO:0000256" key="3">
    <source>
        <dbReference type="ARBA" id="ARBA00022801"/>
    </source>
</evidence>
<sequence length="156" mass="17879">MNGLPTEARTGRQHQRYTAEGIRQVAVAIPIDPETKKVLIISSSKYANVWVLPKGGWESDETQEEAAKRETYEEAGVVGDITSFIGNDQDYTFDGKPKTYFWIYEIAVREIMPTWPEDRVRKRRWCTFDEAIEALTFKSFMQNALRKSSIAPPSQV</sequence>
<dbReference type="GO" id="GO:0005737">
    <property type="term" value="C:cytoplasm"/>
    <property type="evidence" value="ECO:0007669"/>
    <property type="project" value="TreeGrafter"/>
</dbReference>
<keyword evidence="3 6" id="KW-0378">Hydrolase</keyword>
<dbReference type="PROSITE" id="PS00893">
    <property type="entry name" value="NUDIX_BOX"/>
    <property type="match status" value="1"/>
</dbReference>
<feature type="domain" description="Nudix hydrolase" evidence="5">
    <location>
        <begin position="21"/>
        <end position="156"/>
    </location>
</feature>
<dbReference type="InterPro" id="IPR015797">
    <property type="entry name" value="NUDIX_hydrolase-like_dom_sf"/>
</dbReference>
<dbReference type="EMBL" id="JAIXMP010000045">
    <property type="protein sequence ID" value="KAI9246694.1"/>
    <property type="molecule type" value="Genomic_DNA"/>
</dbReference>
<gene>
    <name evidence="6" type="ORF">BDA99DRAFT_526685</name>
</gene>
<reference evidence="6" key="1">
    <citation type="journal article" date="2022" name="IScience">
        <title>Evolution of zygomycete secretomes and the origins of terrestrial fungal ecologies.</title>
        <authorList>
            <person name="Chang Y."/>
            <person name="Wang Y."/>
            <person name="Mondo S."/>
            <person name="Ahrendt S."/>
            <person name="Andreopoulos W."/>
            <person name="Barry K."/>
            <person name="Beard J."/>
            <person name="Benny G.L."/>
            <person name="Blankenship S."/>
            <person name="Bonito G."/>
            <person name="Cuomo C."/>
            <person name="Desiro A."/>
            <person name="Gervers K.A."/>
            <person name="Hundley H."/>
            <person name="Kuo A."/>
            <person name="LaButti K."/>
            <person name="Lang B.F."/>
            <person name="Lipzen A."/>
            <person name="O'Donnell K."/>
            <person name="Pangilinan J."/>
            <person name="Reynolds N."/>
            <person name="Sandor L."/>
            <person name="Smith M.E."/>
            <person name="Tsang A."/>
            <person name="Grigoriev I.V."/>
            <person name="Stajich J.E."/>
            <person name="Spatafora J.W."/>
        </authorList>
    </citation>
    <scope>NUCLEOTIDE SEQUENCE</scope>
    <source>
        <strain evidence="6">RSA 2281</strain>
    </source>
</reference>
<evidence type="ECO:0000313" key="6">
    <source>
        <dbReference type="EMBL" id="KAI9246694.1"/>
    </source>
</evidence>
<dbReference type="Gene3D" id="3.90.79.10">
    <property type="entry name" value="Nucleoside Triphosphate Pyrophosphohydrolase"/>
    <property type="match status" value="1"/>
</dbReference>
<dbReference type="PROSITE" id="PS51462">
    <property type="entry name" value="NUDIX"/>
    <property type="match status" value="1"/>
</dbReference>
<keyword evidence="4" id="KW-0460">Magnesium</keyword>
<evidence type="ECO:0000256" key="1">
    <source>
        <dbReference type="ARBA" id="ARBA00001946"/>
    </source>
</evidence>
<evidence type="ECO:0000313" key="7">
    <source>
        <dbReference type="Proteomes" id="UP001209540"/>
    </source>
</evidence>